<evidence type="ECO:0000313" key="4">
    <source>
        <dbReference type="Proteomes" id="UP000193498"/>
    </source>
</evidence>
<dbReference type="AlphaFoldDB" id="A0A1Y1Y3P8"/>
<reference evidence="3 4" key="1">
    <citation type="submission" date="2016-07" db="EMBL/GenBank/DDBJ databases">
        <title>Pervasive Adenine N6-methylation of Active Genes in Fungi.</title>
        <authorList>
            <consortium name="DOE Joint Genome Institute"/>
            <person name="Mondo S.J."/>
            <person name="Dannebaum R.O."/>
            <person name="Kuo R.C."/>
            <person name="Labutti K."/>
            <person name="Haridas S."/>
            <person name="Kuo A."/>
            <person name="Salamov A."/>
            <person name="Ahrendt S.R."/>
            <person name="Lipzen A."/>
            <person name="Sullivan W."/>
            <person name="Andreopoulos W.B."/>
            <person name="Clum A."/>
            <person name="Lindquist E."/>
            <person name="Daum C."/>
            <person name="Ramamoorthy G.K."/>
            <person name="Gryganskyi A."/>
            <person name="Culley D."/>
            <person name="Magnuson J.K."/>
            <person name="James T.Y."/>
            <person name="O'Malley M.A."/>
            <person name="Stajich J.E."/>
            <person name="Spatafora J.W."/>
            <person name="Visel A."/>
            <person name="Grigoriev I.V."/>
        </authorList>
    </citation>
    <scope>NUCLEOTIDE SEQUENCE [LARGE SCALE GENOMIC DNA]</scope>
    <source>
        <strain evidence="3 4">CBS 931.73</strain>
    </source>
</reference>
<dbReference type="Proteomes" id="UP000193498">
    <property type="component" value="Unassembled WGS sequence"/>
</dbReference>
<comment type="caution">
    <text evidence="3">The sequence shown here is derived from an EMBL/GenBank/DDBJ whole genome shotgun (WGS) entry which is preliminary data.</text>
</comment>
<dbReference type="EMBL" id="MCFE01000268">
    <property type="protein sequence ID" value="ORX92599.1"/>
    <property type="molecule type" value="Genomic_DNA"/>
</dbReference>
<keyword evidence="2" id="KW-0732">Signal</keyword>
<evidence type="ECO:0000313" key="3">
    <source>
        <dbReference type="EMBL" id="ORX92599.1"/>
    </source>
</evidence>
<keyword evidence="4" id="KW-1185">Reference proteome</keyword>
<protein>
    <submittedName>
        <fullName evidence="3">Uncharacterized protein</fullName>
    </submittedName>
</protein>
<name>A0A1Y1Y3P8_9FUNG</name>
<feature type="region of interest" description="Disordered" evidence="1">
    <location>
        <begin position="124"/>
        <end position="213"/>
    </location>
</feature>
<evidence type="ECO:0000256" key="1">
    <source>
        <dbReference type="SAM" id="MobiDB-lite"/>
    </source>
</evidence>
<feature type="chain" id="PRO_5012169180" evidence="2">
    <location>
        <begin position="21"/>
        <end position="213"/>
    </location>
</feature>
<organism evidence="3 4">
    <name type="scientific">Basidiobolus meristosporus CBS 931.73</name>
    <dbReference type="NCBI Taxonomy" id="1314790"/>
    <lineage>
        <taxon>Eukaryota</taxon>
        <taxon>Fungi</taxon>
        <taxon>Fungi incertae sedis</taxon>
        <taxon>Zoopagomycota</taxon>
        <taxon>Entomophthoromycotina</taxon>
        <taxon>Basidiobolomycetes</taxon>
        <taxon>Basidiobolales</taxon>
        <taxon>Basidiobolaceae</taxon>
        <taxon>Basidiobolus</taxon>
    </lineage>
</organism>
<feature type="compositionally biased region" description="Basic and acidic residues" evidence="1">
    <location>
        <begin position="140"/>
        <end position="156"/>
    </location>
</feature>
<feature type="signal peptide" evidence="2">
    <location>
        <begin position="1"/>
        <end position="20"/>
    </location>
</feature>
<proteinExistence type="predicted"/>
<sequence>MKRASLSLLMVHSILLVAQGSVFPKYNGVQDKFERLYSEAPELRTASSPSSSSNGIPLQYGDTIHDDTADSDLNDYFPTVYTPTLDPYVGDSDASSPVFVQFHAKLRSPADKAGTGFDNFESFGGTVIPEVQDTQPVAEADSRRGRPYEGDKDANGKDVSSGPAALHSKKIEFDKLPNHHEKPNYRKLIKRYSTPDNCKDNHSQDRLVIQRSS</sequence>
<gene>
    <name evidence="3" type="ORF">K493DRAFT_316489</name>
</gene>
<dbReference type="InParanoid" id="A0A1Y1Y3P8"/>
<evidence type="ECO:0000256" key="2">
    <source>
        <dbReference type="SAM" id="SignalP"/>
    </source>
</evidence>
<feature type="compositionally biased region" description="Basic and acidic residues" evidence="1">
    <location>
        <begin position="169"/>
        <end position="184"/>
    </location>
</feature>
<accession>A0A1Y1Y3P8</accession>